<dbReference type="eggNOG" id="COG0720">
    <property type="taxonomic scope" value="Bacteria"/>
</dbReference>
<dbReference type="GO" id="GO:0070497">
    <property type="term" value="F:6-carboxytetrahydropterin synthase activity"/>
    <property type="evidence" value="ECO:0007669"/>
    <property type="project" value="UniProtKB-EC"/>
</dbReference>
<comment type="cofactor">
    <cofactor evidence="1">
        <name>Zn(2+)</name>
        <dbReference type="ChEBI" id="CHEBI:29105"/>
    </cofactor>
</comment>
<evidence type="ECO:0000313" key="11">
    <source>
        <dbReference type="EMBL" id="KGF88346.1"/>
    </source>
</evidence>
<reference evidence="12" key="1">
    <citation type="journal article" date="2014" name="Sci. Data">
        <title>Genomes of diverse isolates of the marine cyanobacterium Prochlorococcus.</title>
        <authorList>
            <person name="Biller S."/>
            <person name="Berube P."/>
            <person name="Thompson J."/>
            <person name="Kelly L."/>
            <person name="Roggensack S."/>
            <person name="Awad L."/>
            <person name="Roache-Johnson K."/>
            <person name="Ding H."/>
            <person name="Giovannoni S.J."/>
            <person name="Moore L.R."/>
            <person name="Chisholm S.W."/>
        </authorList>
    </citation>
    <scope>NUCLEOTIDE SEQUENCE [LARGE SCALE GENOMIC DNA]</scope>
    <source>
        <strain evidence="12">GP2</strain>
    </source>
</reference>
<evidence type="ECO:0000256" key="8">
    <source>
        <dbReference type="ARBA" id="ARBA00023239"/>
    </source>
</evidence>
<gene>
    <name evidence="11" type="ORF">EU91_0277</name>
</gene>
<comment type="similarity">
    <text evidence="3">Belongs to the PTPS family. QueD subfamily.</text>
</comment>
<keyword evidence="6" id="KW-0479">Metal-binding</keyword>
<comment type="caution">
    <text evidence="11">The sequence shown here is derived from an EMBL/GenBank/DDBJ whole genome shotgun (WGS) entry which is preliminary data.</text>
</comment>
<dbReference type="PANTHER" id="PTHR12589">
    <property type="entry name" value="PYRUVOYL TETRAHYDROBIOPTERIN SYNTHASE"/>
    <property type="match status" value="1"/>
</dbReference>
<dbReference type="Pfam" id="PF01242">
    <property type="entry name" value="PTPS"/>
    <property type="match status" value="2"/>
</dbReference>
<protein>
    <recommendedName>
        <fullName evidence="5">6-carboxy-5,6,7,8-tetrahydropterin synthase</fullName>
        <ecNumber evidence="4">4.1.2.50</ecNumber>
    </recommendedName>
    <alternativeName>
        <fullName evidence="9">Queuosine biosynthesis protein QueD</fullName>
    </alternativeName>
</protein>
<evidence type="ECO:0000256" key="4">
    <source>
        <dbReference type="ARBA" id="ARBA00012982"/>
    </source>
</evidence>
<comment type="catalytic activity">
    <reaction evidence="10">
        <text>7,8-dihydroneopterin 3'-triphosphate + H2O = 6-carboxy-5,6,7,8-tetrahydropterin + triphosphate + acetaldehyde + 2 H(+)</text>
        <dbReference type="Rhea" id="RHEA:27966"/>
        <dbReference type="ChEBI" id="CHEBI:15343"/>
        <dbReference type="ChEBI" id="CHEBI:15377"/>
        <dbReference type="ChEBI" id="CHEBI:15378"/>
        <dbReference type="ChEBI" id="CHEBI:18036"/>
        <dbReference type="ChEBI" id="CHEBI:58462"/>
        <dbReference type="ChEBI" id="CHEBI:61032"/>
        <dbReference type="EC" id="4.1.2.50"/>
    </reaction>
</comment>
<dbReference type="AlphaFoldDB" id="A0A0A1ZII4"/>
<dbReference type="InterPro" id="IPR007115">
    <property type="entry name" value="6-PTP_synth/QueD"/>
</dbReference>
<evidence type="ECO:0000256" key="10">
    <source>
        <dbReference type="ARBA" id="ARBA00048807"/>
    </source>
</evidence>
<comment type="pathway">
    <text evidence="2">Purine metabolism; 7-cyano-7-deazaguanine biosynthesis.</text>
</comment>
<evidence type="ECO:0000256" key="7">
    <source>
        <dbReference type="ARBA" id="ARBA00022833"/>
    </source>
</evidence>
<evidence type="ECO:0000256" key="9">
    <source>
        <dbReference type="ARBA" id="ARBA00031449"/>
    </source>
</evidence>
<dbReference type="FunFam" id="3.30.479.10:FF:000003">
    <property type="entry name" value="6-pyruvoyl tetrahydrobiopterin synthase"/>
    <property type="match status" value="1"/>
</dbReference>
<dbReference type="RefSeq" id="WP_032523887.1">
    <property type="nucleotide sequence ID" value="NZ_CP138934.1"/>
</dbReference>
<dbReference type="UniPathway" id="UPA00391"/>
<dbReference type="InterPro" id="IPR038418">
    <property type="entry name" value="6-PTP_synth/QueD_sf"/>
</dbReference>
<sequence length="308" mass="34989">MTSTQSKPLHGKGRECVITRRACFSSSHRYWLPEKSPEENLSLFGKCSIAPGHGHNYELIVSMGGELDSDGMVLNLSDVKHSIKDKVTGQLDFRFLNDVWPEFNVDNQEGILPTTEALVKVIWHRLKDDLPLTSLRLYENPNLWADYFGKNMEAFLTVQTHFAAAHRLAKEEISFDENKKIYGKCARVNGHGHNYLVDITVKGDIDKRTGMVCDLSALQEIINDLVVEQLDHTFLNKDIEFFHNCVPTAENIALYISDILKKPIHQLGATLHKIRLQESPNNAAEIYVDQKLTNSLKLKFENNLVTQT</sequence>
<dbReference type="Gene3D" id="3.30.479.10">
    <property type="entry name" value="6-pyruvoyl tetrahydropterin synthase/QueD"/>
    <property type="match status" value="2"/>
</dbReference>
<proteinExistence type="inferred from homology"/>
<organism evidence="11 12">
    <name type="scientific">Prochlorococcus marinus str. GP2</name>
    <dbReference type="NCBI Taxonomy" id="59925"/>
    <lineage>
        <taxon>Bacteria</taxon>
        <taxon>Bacillati</taxon>
        <taxon>Cyanobacteriota</taxon>
        <taxon>Cyanophyceae</taxon>
        <taxon>Synechococcales</taxon>
        <taxon>Prochlorococcaceae</taxon>
        <taxon>Prochlorococcus</taxon>
    </lineage>
</organism>
<dbReference type="OrthoDB" id="9804698at2"/>
<evidence type="ECO:0000256" key="6">
    <source>
        <dbReference type="ARBA" id="ARBA00022723"/>
    </source>
</evidence>
<dbReference type="PANTHER" id="PTHR12589:SF7">
    <property type="entry name" value="6-PYRUVOYL TETRAHYDROBIOPTERIN SYNTHASE"/>
    <property type="match status" value="1"/>
</dbReference>
<name>A0A0A1ZII4_PROMR</name>
<evidence type="ECO:0000256" key="5">
    <source>
        <dbReference type="ARBA" id="ARBA00018141"/>
    </source>
</evidence>
<dbReference type="EMBL" id="JNAH01000003">
    <property type="protein sequence ID" value="KGF88346.1"/>
    <property type="molecule type" value="Genomic_DNA"/>
</dbReference>
<keyword evidence="7" id="KW-0862">Zinc</keyword>
<evidence type="ECO:0000256" key="1">
    <source>
        <dbReference type="ARBA" id="ARBA00001947"/>
    </source>
</evidence>
<dbReference type="Proteomes" id="UP000030598">
    <property type="component" value="Unassembled WGS sequence"/>
</dbReference>
<dbReference type="EC" id="4.1.2.50" evidence="4"/>
<evidence type="ECO:0000256" key="3">
    <source>
        <dbReference type="ARBA" id="ARBA00008900"/>
    </source>
</evidence>
<dbReference type="SUPFAM" id="SSF55620">
    <property type="entry name" value="Tetrahydrobiopterin biosynthesis enzymes-like"/>
    <property type="match status" value="2"/>
</dbReference>
<accession>A0A0A1ZII4</accession>
<dbReference type="STRING" id="59925.EU91_0277"/>
<evidence type="ECO:0000256" key="2">
    <source>
        <dbReference type="ARBA" id="ARBA00005061"/>
    </source>
</evidence>
<keyword evidence="8 11" id="KW-0456">Lyase</keyword>
<dbReference type="GO" id="GO:0046872">
    <property type="term" value="F:metal ion binding"/>
    <property type="evidence" value="ECO:0007669"/>
    <property type="project" value="UniProtKB-KW"/>
</dbReference>
<evidence type="ECO:0000313" key="12">
    <source>
        <dbReference type="Proteomes" id="UP000030598"/>
    </source>
</evidence>